<gene>
    <name evidence="2" type="ORF">M747DRAFT_61715</name>
</gene>
<protein>
    <submittedName>
        <fullName evidence="2">Uncharacterized protein</fullName>
    </submittedName>
</protein>
<keyword evidence="1" id="KW-1133">Transmembrane helix</keyword>
<dbReference type="AlphaFoldDB" id="A0A370C0Y7"/>
<organism evidence="2 3">
    <name type="scientific">Aspergillus niger ATCC 13496</name>
    <dbReference type="NCBI Taxonomy" id="1353008"/>
    <lineage>
        <taxon>Eukaryota</taxon>
        <taxon>Fungi</taxon>
        <taxon>Dikarya</taxon>
        <taxon>Ascomycota</taxon>
        <taxon>Pezizomycotina</taxon>
        <taxon>Eurotiomycetes</taxon>
        <taxon>Eurotiomycetidae</taxon>
        <taxon>Eurotiales</taxon>
        <taxon>Aspergillaceae</taxon>
        <taxon>Aspergillus</taxon>
        <taxon>Aspergillus subgen. Circumdati</taxon>
    </lineage>
</organism>
<dbReference type="Proteomes" id="UP000253845">
    <property type="component" value="Unassembled WGS sequence"/>
</dbReference>
<dbReference type="EMBL" id="KZ851919">
    <property type="protein sequence ID" value="RDH19322.1"/>
    <property type="molecule type" value="Genomic_DNA"/>
</dbReference>
<evidence type="ECO:0000313" key="3">
    <source>
        <dbReference type="Proteomes" id="UP000253845"/>
    </source>
</evidence>
<keyword evidence="1" id="KW-0472">Membrane</keyword>
<keyword evidence="1" id="KW-0812">Transmembrane</keyword>
<name>A0A370C0Y7_ASPNG</name>
<accession>A0A370C0Y7</accession>
<evidence type="ECO:0000313" key="2">
    <source>
        <dbReference type="EMBL" id="RDH19322.1"/>
    </source>
</evidence>
<feature type="transmembrane region" description="Helical" evidence="1">
    <location>
        <begin position="50"/>
        <end position="66"/>
    </location>
</feature>
<reference evidence="2 3" key="1">
    <citation type="submission" date="2018-07" db="EMBL/GenBank/DDBJ databases">
        <title>Section-level genome sequencing of Aspergillus section Nigri to investigate inter- and intra-species variation.</title>
        <authorList>
            <consortium name="DOE Joint Genome Institute"/>
            <person name="Vesth T.C."/>
            <person name="Nybo J.L."/>
            <person name="Theobald S."/>
            <person name="Frisvad J.C."/>
            <person name="Larsen T.O."/>
            <person name="Nielsen K.F."/>
            <person name="Hoof J.B."/>
            <person name="Brandl J."/>
            <person name="Salamov A."/>
            <person name="Riley R."/>
            <person name="Gladden J.M."/>
            <person name="Phatale P."/>
            <person name="Nielsen M.T."/>
            <person name="Lyhne E.K."/>
            <person name="Kogle M.E."/>
            <person name="Strasser K."/>
            <person name="McDonnell E."/>
            <person name="Barry K."/>
            <person name="Clum A."/>
            <person name="Chen C."/>
            <person name="Nolan M."/>
            <person name="Sandor L."/>
            <person name="Kuo A."/>
            <person name="Lipzen A."/>
            <person name="Hainaut M."/>
            <person name="Drula E."/>
            <person name="Tsang A."/>
            <person name="Magnuson J.K."/>
            <person name="Henrissat B."/>
            <person name="Wiebenga A."/>
            <person name="Simmons B.A."/>
            <person name="Makela M.R."/>
            <person name="De vries R.P."/>
            <person name="Grigoriev I.V."/>
            <person name="Mortensen U.H."/>
            <person name="Baker S.E."/>
            <person name="Andersen M.R."/>
        </authorList>
    </citation>
    <scope>NUCLEOTIDE SEQUENCE [LARGE SCALE GENOMIC DNA]</scope>
    <source>
        <strain evidence="2 3">ATCC 13496</strain>
    </source>
</reference>
<sequence>MGIRPINIRQSNKIYSRPVLYPDLPGPGDGPLPGGSVVYKKNPSHGNADWFAFVLVLVFVLALLHRPYPLVRPLSPTRAFLRPCDLFIAEGFMLSSCPLDLFKVLIRFSSSMSRLIFFPRSFDPRSST</sequence>
<dbReference type="VEuPathDB" id="FungiDB:M747DRAFT_61715"/>
<proteinExistence type="predicted"/>
<evidence type="ECO:0000256" key="1">
    <source>
        <dbReference type="SAM" id="Phobius"/>
    </source>
</evidence>